<feature type="region of interest" description="Disordered" evidence="1">
    <location>
        <begin position="38"/>
        <end position="63"/>
    </location>
</feature>
<feature type="compositionally biased region" description="Low complexity" evidence="1">
    <location>
        <begin position="44"/>
        <end position="58"/>
    </location>
</feature>
<dbReference type="Proteomes" id="UP001283361">
    <property type="component" value="Unassembled WGS sequence"/>
</dbReference>
<reference evidence="2" key="1">
    <citation type="journal article" date="2023" name="G3 (Bethesda)">
        <title>A reference genome for the long-term kleptoplast-retaining sea slug Elysia crispata morphotype clarki.</title>
        <authorList>
            <person name="Eastman K.E."/>
            <person name="Pendleton A.L."/>
            <person name="Shaikh M.A."/>
            <person name="Suttiyut T."/>
            <person name="Ogas R."/>
            <person name="Tomko P."/>
            <person name="Gavelis G."/>
            <person name="Widhalm J.R."/>
            <person name="Wisecaver J.H."/>
        </authorList>
    </citation>
    <scope>NUCLEOTIDE SEQUENCE</scope>
    <source>
        <strain evidence="2">ECLA1</strain>
    </source>
</reference>
<evidence type="ECO:0000313" key="3">
    <source>
        <dbReference type="Proteomes" id="UP001283361"/>
    </source>
</evidence>
<evidence type="ECO:0000256" key="1">
    <source>
        <dbReference type="SAM" id="MobiDB-lite"/>
    </source>
</evidence>
<gene>
    <name evidence="2" type="ORF">RRG08_055566</name>
</gene>
<protein>
    <submittedName>
        <fullName evidence="2">Uncharacterized protein</fullName>
    </submittedName>
</protein>
<keyword evidence="3" id="KW-1185">Reference proteome</keyword>
<evidence type="ECO:0000313" key="2">
    <source>
        <dbReference type="EMBL" id="KAK3785736.1"/>
    </source>
</evidence>
<sequence>MLMLRAAGAVCRELCSEWRASLSIARTRCVDSTLGTARAVGRQSPTTSRFTSSPSGSEPARDNSVPCASLSCPSLVYPTLPHLQGIQQVSILKLAQVTNIKSKWDKVSNSNPGLMGPTEPTVWILMVTRWACDGQRPYCFGRSPDYTA</sequence>
<dbReference type="EMBL" id="JAWDGP010002078">
    <property type="protein sequence ID" value="KAK3785736.1"/>
    <property type="molecule type" value="Genomic_DNA"/>
</dbReference>
<accession>A0AAE1AEG1</accession>
<comment type="caution">
    <text evidence="2">The sequence shown here is derived from an EMBL/GenBank/DDBJ whole genome shotgun (WGS) entry which is preliminary data.</text>
</comment>
<organism evidence="2 3">
    <name type="scientific">Elysia crispata</name>
    <name type="common">lettuce slug</name>
    <dbReference type="NCBI Taxonomy" id="231223"/>
    <lineage>
        <taxon>Eukaryota</taxon>
        <taxon>Metazoa</taxon>
        <taxon>Spiralia</taxon>
        <taxon>Lophotrochozoa</taxon>
        <taxon>Mollusca</taxon>
        <taxon>Gastropoda</taxon>
        <taxon>Heterobranchia</taxon>
        <taxon>Euthyneura</taxon>
        <taxon>Panpulmonata</taxon>
        <taxon>Sacoglossa</taxon>
        <taxon>Placobranchoidea</taxon>
        <taxon>Plakobranchidae</taxon>
        <taxon>Elysia</taxon>
    </lineage>
</organism>
<name>A0AAE1AEG1_9GAST</name>
<dbReference type="AlphaFoldDB" id="A0AAE1AEG1"/>
<proteinExistence type="predicted"/>